<dbReference type="UniPathway" id="UPA00094"/>
<dbReference type="InterPro" id="IPR050259">
    <property type="entry name" value="SDR"/>
</dbReference>
<dbReference type="OrthoDB" id="9803333at2"/>
<reference evidence="12 14" key="1">
    <citation type="submission" date="2018-02" db="EMBL/GenBank/DDBJ databases">
        <title>Jeotgalibacillus proteolyticum sp. nov. a protease producing bacterium isolated from ocean sediments of Laizhou Bay.</title>
        <authorList>
            <person name="Li Y."/>
        </authorList>
    </citation>
    <scope>NUCLEOTIDE SEQUENCE [LARGE SCALE GENOMIC DNA]</scope>
    <source>
        <strain evidence="12 14">22-7</strain>
    </source>
</reference>
<dbReference type="RefSeq" id="WP_104059672.1">
    <property type="nucleotide sequence ID" value="NZ_PREZ01000009.1"/>
</dbReference>
<dbReference type="NCBIfam" id="NF005559">
    <property type="entry name" value="PRK07231.1"/>
    <property type="match status" value="1"/>
</dbReference>
<dbReference type="NCBIfam" id="NF009466">
    <property type="entry name" value="PRK12826.1-2"/>
    <property type="match status" value="1"/>
</dbReference>
<feature type="binding site" evidence="9">
    <location>
        <position position="89"/>
    </location>
    <ligand>
        <name>NADP(+)</name>
        <dbReference type="ChEBI" id="CHEBI:58349"/>
    </ligand>
</feature>
<keyword evidence="10" id="KW-0444">Lipid biosynthesis</keyword>
<feature type="binding site" evidence="9">
    <location>
        <position position="187"/>
    </location>
    <ligand>
        <name>NADP(+)</name>
        <dbReference type="ChEBI" id="CHEBI:58349"/>
    </ligand>
</feature>
<dbReference type="NCBIfam" id="TIGR01830">
    <property type="entry name" value="3oxo_ACP_reduc"/>
    <property type="match status" value="1"/>
</dbReference>
<evidence type="ECO:0000256" key="4">
    <source>
        <dbReference type="ARBA" id="ARBA00022832"/>
    </source>
</evidence>
<evidence type="ECO:0000313" key="14">
    <source>
        <dbReference type="Proteomes" id="UP000239047"/>
    </source>
</evidence>
<dbReference type="Proteomes" id="UP000239047">
    <property type="component" value="Unassembled WGS sequence"/>
</dbReference>
<feature type="binding site" evidence="9">
    <location>
        <begin position="154"/>
        <end position="158"/>
    </location>
    <ligand>
        <name>NADP(+)</name>
        <dbReference type="ChEBI" id="CHEBI:58349"/>
    </ligand>
</feature>
<evidence type="ECO:0000256" key="5">
    <source>
        <dbReference type="ARBA" id="ARBA00023002"/>
    </source>
</evidence>
<sequence>MVTNRVALVTGGAKGIGREICLGLSRSGMDVVVNYSESFREADLLCEEIKDSGKRATAIKANIQHEKEVKNMISDIIREYGKLDVLVNNAGITNDKLIIQMTTQDIMSVLNVNLIGAMNCIKYSVKPMLKNRYGRVVNIASVVGLSGNQGQSNYAASKAGLIAVTKSAAKEFSSKNITFNAVAPGYIDTSMTQKMSEESKAKMLSEIPLGRAGTGVDVAEAVAFLSTDKAAYITGQVLQVDGGMYI</sequence>
<keyword evidence="14" id="KW-1185">Reference proteome</keyword>
<evidence type="ECO:0000256" key="3">
    <source>
        <dbReference type="ARBA" id="ARBA00012948"/>
    </source>
</evidence>
<evidence type="ECO:0000256" key="2">
    <source>
        <dbReference type="ARBA" id="ARBA00006484"/>
    </source>
</evidence>
<comment type="pathway">
    <text evidence="1 10">Lipid metabolism; fatty acid biosynthesis.</text>
</comment>
<dbReference type="InterPro" id="IPR057326">
    <property type="entry name" value="KR_dom"/>
</dbReference>
<dbReference type="GO" id="GO:0006633">
    <property type="term" value="P:fatty acid biosynthetic process"/>
    <property type="evidence" value="ECO:0007669"/>
    <property type="project" value="UniProtKB-UniPathway"/>
</dbReference>
<dbReference type="AlphaFoldDB" id="A0A2S5G710"/>
<dbReference type="Gene3D" id="3.40.50.720">
    <property type="entry name" value="NAD(P)-binding Rossmann-like Domain"/>
    <property type="match status" value="1"/>
</dbReference>
<dbReference type="PANTHER" id="PTHR42879">
    <property type="entry name" value="3-OXOACYL-(ACYL-CARRIER-PROTEIN) REDUCTASE"/>
    <property type="match status" value="1"/>
</dbReference>
<evidence type="ECO:0000259" key="11">
    <source>
        <dbReference type="SMART" id="SM00822"/>
    </source>
</evidence>
<comment type="caution">
    <text evidence="12">The sequence shown here is derived from an EMBL/GenBank/DDBJ whole genome shotgun (WGS) entry which is preliminary data.</text>
</comment>
<dbReference type="EMBL" id="PREZ01000009">
    <property type="protein sequence ID" value="PPA68788.1"/>
    <property type="molecule type" value="Genomic_DNA"/>
</dbReference>
<dbReference type="Pfam" id="PF13561">
    <property type="entry name" value="adh_short_C2"/>
    <property type="match status" value="1"/>
</dbReference>
<dbReference type="InterPro" id="IPR036291">
    <property type="entry name" value="NAD(P)-bd_dom_sf"/>
</dbReference>
<dbReference type="PANTHER" id="PTHR42879:SF2">
    <property type="entry name" value="3-OXOACYL-[ACYL-CARRIER-PROTEIN] REDUCTASE FABG"/>
    <property type="match status" value="1"/>
</dbReference>
<keyword evidence="9 10" id="KW-0521">NADP</keyword>
<comment type="subunit">
    <text evidence="10">Homotetramer.</text>
</comment>
<keyword evidence="6 10" id="KW-0275">Fatty acid biosynthesis</keyword>
<dbReference type="EMBL" id="PREZ01000009">
    <property type="protein sequence ID" value="PPA68711.1"/>
    <property type="molecule type" value="Genomic_DNA"/>
</dbReference>
<evidence type="ECO:0000256" key="9">
    <source>
        <dbReference type="PIRSR" id="PIRSR611284-2"/>
    </source>
</evidence>
<dbReference type="GO" id="GO:0051287">
    <property type="term" value="F:NAD binding"/>
    <property type="evidence" value="ECO:0007669"/>
    <property type="project" value="UniProtKB-UniRule"/>
</dbReference>
<evidence type="ECO:0000256" key="6">
    <source>
        <dbReference type="ARBA" id="ARBA00023160"/>
    </source>
</evidence>
<dbReference type="EC" id="1.1.1.100" evidence="3 10"/>
<dbReference type="FunFam" id="3.40.50.720:FF:000173">
    <property type="entry name" value="3-oxoacyl-[acyl-carrier protein] reductase"/>
    <property type="match status" value="1"/>
</dbReference>
<feature type="active site" description="Proton acceptor" evidence="8">
    <location>
        <position position="154"/>
    </location>
</feature>
<feature type="domain" description="Ketoreductase" evidence="11">
    <location>
        <begin position="5"/>
        <end position="180"/>
    </location>
</feature>
<evidence type="ECO:0000313" key="12">
    <source>
        <dbReference type="EMBL" id="PPA68711.1"/>
    </source>
</evidence>
<evidence type="ECO:0000256" key="1">
    <source>
        <dbReference type="ARBA" id="ARBA00005194"/>
    </source>
</evidence>
<dbReference type="InterPro" id="IPR002347">
    <property type="entry name" value="SDR_fam"/>
</dbReference>
<organism evidence="12 14">
    <name type="scientific">Jeotgalibacillus proteolyticus</name>
    <dbReference type="NCBI Taxonomy" id="2082395"/>
    <lineage>
        <taxon>Bacteria</taxon>
        <taxon>Bacillati</taxon>
        <taxon>Bacillota</taxon>
        <taxon>Bacilli</taxon>
        <taxon>Bacillales</taxon>
        <taxon>Caryophanaceae</taxon>
        <taxon>Jeotgalibacillus</taxon>
    </lineage>
</organism>
<dbReference type="InterPro" id="IPR020904">
    <property type="entry name" value="Sc_DH/Rdtase_CS"/>
</dbReference>
<dbReference type="SUPFAM" id="SSF51735">
    <property type="entry name" value="NAD(P)-binding Rossmann-fold domains"/>
    <property type="match status" value="1"/>
</dbReference>
<comment type="catalytic activity">
    <reaction evidence="7 10">
        <text>a (3R)-hydroxyacyl-[ACP] + NADP(+) = a 3-oxoacyl-[ACP] + NADPH + H(+)</text>
        <dbReference type="Rhea" id="RHEA:17397"/>
        <dbReference type="Rhea" id="RHEA-COMP:9916"/>
        <dbReference type="Rhea" id="RHEA-COMP:9945"/>
        <dbReference type="ChEBI" id="CHEBI:15378"/>
        <dbReference type="ChEBI" id="CHEBI:57783"/>
        <dbReference type="ChEBI" id="CHEBI:58349"/>
        <dbReference type="ChEBI" id="CHEBI:78776"/>
        <dbReference type="ChEBI" id="CHEBI:78827"/>
        <dbReference type="EC" id="1.1.1.100"/>
    </reaction>
</comment>
<evidence type="ECO:0000313" key="13">
    <source>
        <dbReference type="EMBL" id="PPA68788.1"/>
    </source>
</evidence>
<dbReference type="PROSITE" id="PS00061">
    <property type="entry name" value="ADH_SHORT"/>
    <property type="match status" value="1"/>
</dbReference>
<evidence type="ECO:0000256" key="8">
    <source>
        <dbReference type="PIRSR" id="PIRSR611284-1"/>
    </source>
</evidence>
<comment type="similarity">
    <text evidence="2 10">Belongs to the short-chain dehydrogenases/reductases (SDR) family.</text>
</comment>
<dbReference type="InterPro" id="IPR011284">
    <property type="entry name" value="3oxo_ACP_reduc"/>
</dbReference>
<keyword evidence="10" id="KW-0443">Lipid metabolism</keyword>
<evidence type="ECO:0000256" key="10">
    <source>
        <dbReference type="RuleBase" id="RU366074"/>
    </source>
</evidence>
<dbReference type="SMART" id="SM00822">
    <property type="entry name" value="PKS_KR"/>
    <property type="match status" value="1"/>
</dbReference>
<evidence type="ECO:0000256" key="7">
    <source>
        <dbReference type="ARBA" id="ARBA00048508"/>
    </source>
</evidence>
<dbReference type="PRINTS" id="PR00080">
    <property type="entry name" value="SDRFAMILY"/>
</dbReference>
<comment type="function">
    <text evidence="10">Catalyzes the NADPH-dependent reduction of beta-ketoacyl-ACP substrates to beta-hydroxyacyl-ACP products, the first reductive step in the elongation cycle of fatty acid biosynthesis.</text>
</comment>
<keyword evidence="5 10" id="KW-0560">Oxidoreductase</keyword>
<dbReference type="PRINTS" id="PR00081">
    <property type="entry name" value="GDHRDH"/>
</dbReference>
<dbReference type="GO" id="GO:0004316">
    <property type="term" value="F:3-oxoacyl-[acyl-carrier-protein] reductase (NADPH) activity"/>
    <property type="evidence" value="ECO:0007669"/>
    <property type="project" value="UniProtKB-UniRule"/>
</dbReference>
<proteinExistence type="inferred from homology"/>
<keyword evidence="4 10" id="KW-0276">Fatty acid metabolism</keyword>
<name>A0A2S5G710_9BACL</name>
<gene>
    <name evidence="12" type="primary">fabG</name>
    <name evidence="12" type="ORF">C4B60_19265</name>
    <name evidence="13" type="ORF">C4B60_19695</name>
</gene>
<protein>
    <recommendedName>
        <fullName evidence="3 10">3-oxoacyl-[acyl-carrier-protein] reductase</fullName>
        <ecNumber evidence="3 10">1.1.1.100</ecNumber>
    </recommendedName>
</protein>
<accession>A0A2S5G710</accession>